<accession>A0ABY5ZL29</accession>
<feature type="binding site" evidence="6">
    <location>
        <position position="83"/>
    </location>
    <ligand>
        <name>S-adenosyl-L-methionine</name>
        <dbReference type="ChEBI" id="CHEBI:59789"/>
    </ligand>
</feature>
<comment type="similarity">
    <text evidence="1 6">Belongs to the methyltransferase superfamily. RsmH family.</text>
</comment>
<dbReference type="GO" id="GO:0008168">
    <property type="term" value="F:methyltransferase activity"/>
    <property type="evidence" value="ECO:0007669"/>
    <property type="project" value="UniProtKB-KW"/>
</dbReference>
<dbReference type="EMBL" id="CP092109">
    <property type="protein sequence ID" value="UWZ79872.1"/>
    <property type="molecule type" value="Genomic_DNA"/>
</dbReference>
<keyword evidence="8" id="KW-1185">Reference proteome</keyword>
<dbReference type="PIRSF" id="PIRSF004486">
    <property type="entry name" value="MraW"/>
    <property type="match status" value="1"/>
</dbReference>
<organism evidence="7 8">
    <name type="scientific">Geoalkalibacter halelectricus</name>
    <dbReference type="NCBI Taxonomy" id="2847045"/>
    <lineage>
        <taxon>Bacteria</taxon>
        <taxon>Pseudomonadati</taxon>
        <taxon>Thermodesulfobacteriota</taxon>
        <taxon>Desulfuromonadia</taxon>
        <taxon>Desulfuromonadales</taxon>
        <taxon>Geoalkalibacteraceae</taxon>
        <taxon>Geoalkalibacter</taxon>
    </lineage>
</organism>
<evidence type="ECO:0000256" key="5">
    <source>
        <dbReference type="ARBA" id="ARBA00022691"/>
    </source>
</evidence>
<evidence type="ECO:0000256" key="4">
    <source>
        <dbReference type="ARBA" id="ARBA00022679"/>
    </source>
</evidence>
<dbReference type="HAMAP" id="MF_01007">
    <property type="entry name" value="16SrRNA_methyltr_H"/>
    <property type="match status" value="1"/>
</dbReference>
<dbReference type="Proteomes" id="UP001060414">
    <property type="component" value="Chromosome"/>
</dbReference>
<dbReference type="SUPFAM" id="SSF81799">
    <property type="entry name" value="Putative methyltransferase TM0872, insert domain"/>
    <property type="match status" value="1"/>
</dbReference>
<feature type="binding site" evidence="6">
    <location>
        <begin position="36"/>
        <end position="38"/>
    </location>
    <ligand>
        <name>S-adenosyl-L-methionine</name>
        <dbReference type="ChEBI" id="CHEBI:59789"/>
    </ligand>
</feature>
<feature type="binding site" evidence="6">
    <location>
        <position position="104"/>
    </location>
    <ligand>
        <name>S-adenosyl-L-methionine</name>
        <dbReference type="ChEBI" id="CHEBI:59789"/>
    </ligand>
</feature>
<keyword evidence="5 6" id="KW-0949">S-adenosyl-L-methionine</keyword>
<dbReference type="RefSeq" id="WP_260748224.1">
    <property type="nucleotide sequence ID" value="NZ_CP092109.1"/>
</dbReference>
<dbReference type="PANTHER" id="PTHR11265">
    <property type="entry name" value="S-ADENOSYL-METHYLTRANSFERASE MRAW"/>
    <property type="match status" value="1"/>
</dbReference>
<comment type="catalytic activity">
    <reaction evidence="6">
        <text>cytidine(1402) in 16S rRNA + S-adenosyl-L-methionine = N(4)-methylcytidine(1402) in 16S rRNA + S-adenosyl-L-homocysteine + H(+)</text>
        <dbReference type="Rhea" id="RHEA:42928"/>
        <dbReference type="Rhea" id="RHEA-COMP:10286"/>
        <dbReference type="Rhea" id="RHEA-COMP:10287"/>
        <dbReference type="ChEBI" id="CHEBI:15378"/>
        <dbReference type="ChEBI" id="CHEBI:57856"/>
        <dbReference type="ChEBI" id="CHEBI:59789"/>
        <dbReference type="ChEBI" id="CHEBI:74506"/>
        <dbReference type="ChEBI" id="CHEBI:82748"/>
        <dbReference type="EC" id="2.1.1.199"/>
    </reaction>
</comment>
<comment type="function">
    <text evidence="6">Specifically methylates the N4 position of cytidine in position 1402 (C1402) of 16S rRNA.</text>
</comment>
<dbReference type="NCBIfam" id="TIGR00006">
    <property type="entry name" value="16S rRNA (cytosine(1402)-N(4))-methyltransferase RsmH"/>
    <property type="match status" value="1"/>
</dbReference>
<keyword evidence="4 6" id="KW-0808">Transferase</keyword>
<reference evidence="7" key="1">
    <citation type="journal article" date="2022" name="Environ. Microbiol.">
        <title>Geoalkalibacter halelectricus SAP #1 sp. nov. possessing extracellular electron transfer and mineral#reducing capabilities from a haloalkaline environment.</title>
        <authorList>
            <person name="Yadav S."/>
            <person name="Singh R."/>
            <person name="Sundharam S.S."/>
            <person name="Chaudhary S."/>
            <person name="Krishnamurthi S."/>
            <person name="Patil S.A."/>
        </authorList>
    </citation>
    <scope>NUCLEOTIDE SEQUENCE</scope>
    <source>
        <strain evidence="7">SAP-1</strain>
    </source>
</reference>
<name>A0ABY5ZL29_9BACT</name>
<protein>
    <recommendedName>
        <fullName evidence="6">Ribosomal RNA small subunit methyltransferase H</fullName>
        <ecNumber evidence="6">2.1.1.199</ecNumber>
    </recommendedName>
    <alternativeName>
        <fullName evidence="6">16S rRNA m(4)C1402 methyltransferase</fullName>
    </alternativeName>
    <alternativeName>
        <fullName evidence="6">rRNA (cytosine-N(4)-)-methyltransferase RsmH</fullName>
    </alternativeName>
</protein>
<feature type="binding site" evidence="6">
    <location>
        <position position="111"/>
    </location>
    <ligand>
        <name>S-adenosyl-L-methionine</name>
        <dbReference type="ChEBI" id="CHEBI:59789"/>
    </ligand>
</feature>
<gene>
    <name evidence="6 7" type="primary">rsmH</name>
    <name evidence="7" type="ORF">L9S41_00395</name>
</gene>
<dbReference type="Gene3D" id="1.10.150.170">
    <property type="entry name" value="Putative methyltransferase TM0872, insert domain"/>
    <property type="match status" value="1"/>
</dbReference>
<dbReference type="PANTHER" id="PTHR11265:SF0">
    <property type="entry name" value="12S RRNA N4-METHYLCYTIDINE METHYLTRANSFERASE"/>
    <property type="match status" value="1"/>
</dbReference>
<keyword evidence="2 6" id="KW-0698">rRNA processing</keyword>
<dbReference type="InterPro" id="IPR023397">
    <property type="entry name" value="SAM-dep_MeTrfase_MraW_recog"/>
</dbReference>
<keyword evidence="3 6" id="KW-0489">Methyltransferase</keyword>
<dbReference type="SUPFAM" id="SSF53335">
    <property type="entry name" value="S-adenosyl-L-methionine-dependent methyltransferases"/>
    <property type="match status" value="1"/>
</dbReference>
<sequence>MVGAVPGHVPVMSAEVLAYLRPAGGETYLDGTLGGAGHARLILEASVPDGRLVGLDRDPEALERGRRRLAHFGPRVQLFHSNFSHMAAVASEARIAGFDGILLDLGVSSYQLDESRRGFSFRADAPLDMRMDPSTGSTAAEVVNGAEEQELARIFRDFGEERFARRIARKIVAVRQAAPILTTAQLAELVRDAVPGGKVPARIHPATRVFQALRIFVNDELRHIADGLEQAVALLRPGGRLVVISFHSLEDRLVKHFFRQEARACICPPRVPRCVCNHRPRVELLTRKGVRPGAEEVENNARARSAVLRAVRRLAEV</sequence>
<dbReference type="Gene3D" id="3.40.50.150">
    <property type="entry name" value="Vaccinia Virus protein VP39"/>
    <property type="match status" value="1"/>
</dbReference>
<evidence type="ECO:0000313" key="8">
    <source>
        <dbReference type="Proteomes" id="UP001060414"/>
    </source>
</evidence>
<dbReference type="CDD" id="cd02440">
    <property type="entry name" value="AdoMet_MTases"/>
    <property type="match status" value="1"/>
</dbReference>
<keyword evidence="6" id="KW-0963">Cytoplasm</keyword>
<dbReference type="InterPro" id="IPR002903">
    <property type="entry name" value="RsmH"/>
</dbReference>
<dbReference type="Pfam" id="PF01795">
    <property type="entry name" value="Methyltransf_5"/>
    <property type="match status" value="1"/>
</dbReference>
<evidence type="ECO:0000313" key="7">
    <source>
        <dbReference type="EMBL" id="UWZ79872.1"/>
    </source>
</evidence>
<evidence type="ECO:0000256" key="3">
    <source>
        <dbReference type="ARBA" id="ARBA00022603"/>
    </source>
</evidence>
<dbReference type="InterPro" id="IPR029063">
    <property type="entry name" value="SAM-dependent_MTases_sf"/>
</dbReference>
<evidence type="ECO:0000256" key="1">
    <source>
        <dbReference type="ARBA" id="ARBA00010396"/>
    </source>
</evidence>
<dbReference type="GO" id="GO:0032259">
    <property type="term" value="P:methylation"/>
    <property type="evidence" value="ECO:0007669"/>
    <property type="project" value="UniProtKB-KW"/>
</dbReference>
<evidence type="ECO:0000256" key="6">
    <source>
        <dbReference type="HAMAP-Rule" id="MF_01007"/>
    </source>
</evidence>
<evidence type="ECO:0000256" key="2">
    <source>
        <dbReference type="ARBA" id="ARBA00022552"/>
    </source>
</evidence>
<comment type="subcellular location">
    <subcellularLocation>
        <location evidence="6">Cytoplasm</location>
    </subcellularLocation>
</comment>
<feature type="binding site" evidence="6">
    <location>
        <position position="56"/>
    </location>
    <ligand>
        <name>S-adenosyl-L-methionine</name>
        <dbReference type="ChEBI" id="CHEBI:59789"/>
    </ligand>
</feature>
<proteinExistence type="inferred from homology"/>
<dbReference type="EC" id="2.1.1.199" evidence="6"/>